<evidence type="ECO:0000256" key="1">
    <source>
        <dbReference type="SAM" id="MobiDB-lite"/>
    </source>
</evidence>
<dbReference type="AlphaFoldDB" id="A0A4Y2K682"/>
<dbReference type="OrthoDB" id="125347at2759"/>
<protein>
    <recommendedName>
        <fullName evidence="2">DDE-1 domain-containing protein</fullName>
    </recommendedName>
</protein>
<evidence type="ECO:0000313" key="3">
    <source>
        <dbReference type="EMBL" id="GBM97449.1"/>
    </source>
</evidence>
<sequence length="267" mass="31001">MGEDLPSTFNLLAVSEKVSSTSDVPTVRCHAFFRTHFWDEVKELMCTVPCRRDAHYSNIFRSSGGLDRLPACPMASVPLKHKLIWAPRICVCEREGKPSHQGVLENLKRNSRKKLLGQLIEDLEERRVAECLKEIRLKDAVYWITEAWEGIESTTLQKSWEGGNFPSEQPNDENEASDDKSLLSLAETLPVSETLTEKDIDEWMNREKLQMTRSQIWLKIALKRALMMKTMLSKRKLRILTFSNEEFYSLFLNYKHRTARRPLPPYP</sequence>
<dbReference type="Proteomes" id="UP000499080">
    <property type="component" value="Unassembled WGS sequence"/>
</dbReference>
<reference evidence="3 4" key="1">
    <citation type="journal article" date="2019" name="Sci. Rep.">
        <title>Orb-weaving spider Araneus ventricosus genome elucidates the spidroin gene catalogue.</title>
        <authorList>
            <person name="Kono N."/>
            <person name="Nakamura H."/>
            <person name="Ohtoshi R."/>
            <person name="Moran D.A.P."/>
            <person name="Shinohara A."/>
            <person name="Yoshida Y."/>
            <person name="Fujiwara M."/>
            <person name="Mori M."/>
            <person name="Tomita M."/>
            <person name="Arakawa K."/>
        </authorList>
    </citation>
    <scope>NUCLEOTIDE SEQUENCE [LARGE SCALE GENOMIC DNA]</scope>
</reference>
<keyword evidence="4" id="KW-1185">Reference proteome</keyword>
<name>A0A4Y2K682_ARAVE</name>
<dbReference type="GO" id="GO:0003676">
    <property type="term" value="F:nucleic acid binding"/>
    <property type="evidence" value="ECO:0007669"/>
    <property type="project" value="InterPro"/>
</dbReference>
<dbReference type="Pfam" id="PF03184">
    <property type="entry name" value="DDE_1"/>
    <property type="match status" value="1"/>
</dbReference>
<accession>A0A4Y2K682</accession>
<dbReference type="EMBL" id="BGPR01004234">
    <property type="protein sequence ID" value="GBM97449.1"/>
    <property type="molecule type" value="Genomic_DNA"/>
</dbReference>
<proteinExistence type="predicted"/>
<dbReference type="InterPro" id="IPR004875">
    <property type="entry name" value="DDE_SF_endonuclease_dom"/>
</dbReference>
<comment type="caution">
    <text evidence="3">The sequence shown here is derived from an EMBL/GenBank/DDBJ whole genome shotgun (WGS) entry which is preliminary data.</text>
</comment>
<evidence type="ECO:0000259" key="2">
    <source>
        <dbReference type="Pfam" id="PF03184"/>
    </source>
</evidence>
<feature type="domain" description="DDE-1" evidence="2">
    <location>
        <begin position="97"/>
        <end position="160"/>
    </location>
</feature>
<organism evidence="3 4">
    <name type="scientific">Araneus ventricosus</name>
    <name type="common">Orbweaver spider</name>
    <name type="synonym">Epeira ventricosa</name>
    <dbReference type="NCBI Taxonomy" id="182803"/>
    <lineage>
        <taxon>Eukaryota</taxon>
        <taxon>Metazoa</taxon>
        <taxon>Ecdysozoa</taxon>
        <taxon>Arthropoda</taxon>
        <taxon>Chelicerata</taxon>
        <taxon>Arachnida</taxon>
        <taxon>Araneae</taxon>
        <taxon>Araneomorphae</taxon>
        <taxon>Entelegynae</taxon>
        <taxon>Araneoidea</taxon>
        <taxon>Araneidae</taxon>
        <taxon>Araneus</taxon>
    </lineage>
</organism>
<feature type="region of interest" description="Disordered" evidence="1">
    <location>
        <begin position="159"/>
        <end position="179"/>
    </location>
</feature>
<evidence type="ECO:0000313" key="4">
    <source>
        <dbReference type="Proteomes" id="UP000499080"/>
    </source>
</evidence>
<gene>
    <name evidence="3" type="ORF">AVEN_181243_1</name>
</gene>